<dbReference type="Proteomes" id="UP001651158">
    <property type="component" value="Unassembled WGS sequence"/>
</dbReference>
<accession>A0ABR4Q147</accession>
<evidence type="ECO:0000313" key="2">
    <source>
        <dbReference type="Proteomes" id="UP001651158"/>
    </source>
</evidence>
<evidence type="ECO:0000313" key="1">
    <source>
        <dbReference type="EMBL" id="KAL5103381.1"/>
    </source>
</evidence>
<reference evidence="1 2" key="1">
    <citation type="journal article" date="2022" name="Front. Cell. Infect. Microbiol.">
        <title>The Genomes of Two Strains of Taenia crassiceps the Animal Model for the Study of Human Cysticercosis.</title>
        <authorList>
            <person name="Bobes R.J."/>
            <person name="Estrada K."/>
            <person name="Rios-Valencia D.G."/>
            <person name="Calderon-Gallegos A."/>
            <person name="de la Torre P."/>
            <person name="Carrero J.C."/>
            <person name="Sanchez-Flores A."/>
            <person name="Laclette J.P."/>
        </authorList>
    </citation>
    <scope>NUCLEOTIDE SEQUENCE [LARGE SCALE GENOMIC DNA]</scope>
    <source>
        <strain evidence="1">WFUcys</strain>
    </source>
</reference>
<dbReference type="EMBL" id="JAKROA010000018">
    <property type="protein sequence ID" value="KAL5103381.1"/>
    <property type="molecule type" value="Genomic_DNA"/>
</dbReference>
<keyword evidence="2" id="KW-1185">Reference proteome</keyword>
<name>A0ABR4Q147_9CEST</name>
<comment type="caution">
    <text evidence="1">The sequence shown here is derived from an EMBL/GenBank/DDBJ whole genome shotgun (WGS) entry which is preliminary data.</text>
</comment>
<gene>
    <name evidence="1" type="ORF">TcWFU_005002</name>
</gene>
<organism evidence="1 2">
    <name type="scientific">Taenia crassiceps</name>
    <dbReference type="NCBI Taxonomy" id="6207"/>
    <lineage>
        <taxon>Eukaryota</taxon>
        <taxon>Metazoa</taxon>
        <taxon>Spiralia</taxon>
        <taxon>Lophotrochozoa</taxon>
        <taxon>Platyhelminthes</taxon>
        <taxon>Cestoda</taxon>
        <taxon>Eucestoda</taxon>
        <taxon>Cyclophyllidea</taxon>
        <taxon>Taeniidae</taxon>
        <taxon>Taenia</taxon>
    </lineage>
</organism>
<protein>
    <submittedName>
        <fullName evidence="1">Uncharacterized protein</fullName>
    </submittedName>
</protein>
<sequence>MLTIAWKTLSRPLPSLSIELQNTTTVCPPLTTQEVGSGLRSGVKTASQSYACSGASAAAVSAAAHVHPFEATKGAQENLDVLVS</sequence>
<proteinExistence type="predicted"/>